<evidence type="ECO:0000313" key="2">
    <source>
        <dbReference type="Proteomes" id="UP001061361"/>
    </source>
</evidence>
<name>A0ABN6RT63_9BACT</name>
<dbReference type="EMBL" id="AP026708">
    <property type="protein sequence ID" value="BDQ32941.1"/>
    <property type="molecule type" value="Genomic_DNA"/>
</dbReference>
<gene>
    <name evidence="1" type="ORF">JCM14722_04830</name>
</gene>
<proteinExistence type="predicted"/>
<accession>A0ABN6RT63</accession>
<dbReference type="Proteomes" id="UP001061361">
    <property type="component" value="Chromosome"/>
</dbReference>
<dbReference type="RefSeq" id="WP_264982998.1">
    <property type="nucleotide sequence ID" value="NZ_AP026708.1"/>
</dbReference>
<sequence>MNKTDHTHRNEEQDGLAGLTVSPLASVGMQARNFTALFDSPQTSIAPDFYAPGSLASDVERLCDPTQDVSDADLLNVAVKYFFSYVHDDAFDEPVPFGEITQLFERFARHQSMNEPSDDIEIMNRLRMWSPVLRVLADAPRAAHVMRAVIGQSDAPVYGGGPYVGVDIGAGTGIMLLALQIQARRNGFSDIQTLGYQTDPVSGERTHDLVHTLGAGSVMLADPSREGAYGVVRGRTVNFVANEVVAGIQQSLTMANCFGKYRAFFRSVSEGLDSAAFFPAGLVAHSAAANASVILARENCFQPPAEYLEESFVPQGLILEGQVLPMHKLGREFYKFLT</sequence>
<reference evidence="1" key="1">
    <citation type="submission" date="2022-08" db="EMBL/GenBank/DDBJ databases">
        <title>Genome Sequence of the sulphate-reducing bacterium, Pseudodesulfovibrio portus JCM14722.</title>
        <authorList>
            <person name="Kondo R."/>
            <person name="Kataoka T."/>
        </authorList>
    </citation>
    <scope>NUCLEOTIDE SEQUENCE</scope>
    <source>
        <strain evidence="1">JCM 14722</strain>
    </source>
</reference>
<evidence type="ECO:0000313" key="1">
    <source>
        <dbReference type="EMBL" id="BDQ32941.1"/>
    </source>
</evidence>
<protein>
    <submittedName>
        <fullName evidence="1">Uncharacterized protein</fullName>
    </submittedName>
</protein>
<keyword evidence="2" id="KW-1185">Reference proteome</keyword>
<organism evidence="1 2">
    <name type="scientific">Pseudodesulfovibrio portus</name>
    <dbReference type="NCBI Taxonomy" id="231439"/>
    <lineage>
        <taxon>Bacteria</taxon>
        <taxon>Pseudomonadati</taxon>
        <taxon>Thermodesulfobacteriota</taxon>
        <taxon>Desulfovibrionia</taxon>
        <taxon>Desulfovibrionales</taxon>
        <taxon>Desulfovibrionaceae</taxon>
    </lineage>
</organism>